<dbReference type="InterPro" id="IPR011625">
    <property type="entry name" value="A2M_N_BRD"/>
</dbReference>
<dbReference type="OrthoDB" id="9767116at2"/>
<reference evidence="4 5" key="1">
    <citation type="submission" date="2019-02" db="EMBL/GenBank/DDBJ databases">
        <title>Deep-cultivation of Planctomycetes and their phenomic and genomic characterization uncovers novel biology.</title>
        <authorList>
            <person name="Wiegand S."/>
            <person name="Jogler M."/>
            <person name="Boedeker C."/>
            <person name="Pinto D."/>
            <person name="Vollmers J."/>
            <person name="Rivas-Marin E."/>
            <person name="Kohn T."/>
            <person name="Peeters S.H."/>
            <person name="Heuer A."/>
            <person name="Rast P."/>
            <person name="Oberbeckmann S."/>
            <person name="Bunk B."/>
            <person name="Jeske O."/>
            <person name="Meyerdierks A."/>
            <person name="Storesund J.E."/>
            <person name="Kallscheuer N."/>
            <person name="Luecker S."/>
            <person name="Lage O.M."/>
            <person name="Pohl T."/>
            <person name="Merkel B.J."/>
            <person name="Hornburger P."/>
            <person name="Mueller R.-W."/>
            <person name="Bruemmer F."/>
            <person name="Labrenz M."/>
            <person name="Spormann A.M."/>
            <person name="Op Den Camp H."/>
            <person name="Overmann J."/>
            <person name="Amann R."/>
            <person name="Jetten M.S.M."/>
            <person name="Mascher T."/>
            <person name="Medema M.H."/>
            <person name="Devos D.P."/>
            <person name="Kaster A.-K."/>
            <person name="Ovreas L."/>
            <person name="Rohde M."/>
            <person name="Galperin M.Y."/>
            <person name="Jogler C."/>
        </authorList>
    </citation>
    <scope>NUCLEOTIDE SEQUENCE [LARGE SCALE GENOMIC DNA]</scope>
    <source>
        <strain evidence="4 5">Pan54</strain>
    </source>
</reference>
<evidence type="ECO:0000259" key="3">
    <source>
        <dbReference type="SMART" id="SM01360"/>
    </source>
</evidence>
<feature type="domain" description="Alpha-2-macroglobulin bait region" evidence="2">
    <location>
        <begin position="1028"/>
        <end position="1169"/>
    </location>
</feature>
<dbReference type="GO" id="GO:0004866">
    <property type="term" value="F:endopeptidase inhibitor activity"/>
    <property type="evidence" value="ECO:0007669"/>
    <property type="project" value="InterPro"/>
</dbReference>
<dbReference type="Gene3D" id="1.50.10.20">
    <property type="match status" value="1"/>
</dbReference>
<dbReference type="Gene3D" id="2.20.130.20">
    <property type="match status" value="1"/>
</dbReference>
<dbReference type="InterPro" id="IPR013783">
    <property type="entry name" value="Ig-like_fold"/>
</dbReference>
<dbReference type="Pfam" id="PF07703">
    <property type="entry name" value="A2M_BRD"/>
    <property type="match status" value="1"/>
</dbReference>
<dbReference type="InterPro" id="IPR011626">
    <property type="entry name" value="Alpha-macroglobulin_TED"/>
</dbReference>
<sequence>MRISGFLLGFLGVSILGLFLYGAEMSVDDLKSTADKLRKEGNFNDAQENYRKVLMNKEATPKQIDESLDSFVECLNRLGRIDEIDLALESCLKTHPDNWQVKVHVAETYQRIPHYGFVVEGEFQRGNRRRSQGAEYVNAFEQDRVRSLQLFQEAMALVKNGTAKEQGEFYLKFAQNVMSSRQNNSQSWQLQAITDLSELPNVNPSNRYFDPTDFGSTHVSGTQGAPVDAEGNPVVYAVPESWETASSDGERWRWLLDQAVKANPALENQVLWTRANFAFGQFGVQTLGGYISLLRGSQDDDEADAAKGKFSVRSLNENETIARLANGVKRFEFPEEYNPIELFKQIVENPKTGYDESALQSLVRIFENRMQYPRAAEFLKTLIEKHGDNDNKSRAKQLSQIVDPWGTFEGTSIEPAGDQVELSFKFRNGELLELEAFALKHELLINDVKAYLKSQPAKWDWNKAQLGDIGHQIVVQNQTRYKGKSVAKWTEKLEPREEHLDRRISLKAPLKDAGAYLLIAKMKDGNTSRIVVWLDDMSIVQKPLDNKQWYYFADTKTGEPIANVTTQFFGYKVESRQNKRPNIVVSEFADRCDANGQLIVGGKLLDHNRNWLLTAKSRDGRVAHLGFDRIWHQGRQWEKYQQNKVYTITDRPVYRPGQAVKFKFWIRQADYQNTDKCKFAGKSFRVEIVNPRGEKVLEKTYTADEYGGFDDELELPDDATLGSYSINIPRDNTSNVGGGNSFRVEEYKKPEYEVTVDAPDEPIQLGEKVTATVKAKYYFGAPVTKGFVKYKVERISHDSRWFPVEPYDWLYGNGYWWFGENYTWYPGWNRWGCLPPTPWWWHNQADPPEVIMENEVPIGPDGTIEIEIDTELAKELHGDTDHNYSITAEVVDESRRTIVGSGSVLVARDPFQVFTWMNRGYYNVGDTATASIKAQTLDKKPIIGPAVIKLYQIRYDEKGQPQETEVEKWETETNAEGMIEQKLKTTQPGQFRLSCTVTDTKGNSREGGIVFVVRGEGSNLADYRFNDLEIVPDKKSYQPGETVKLMINTNQENSTVLLFLRPSNGVYLPPQTIRMQGKSTVVDIGVKSEDMPNFFIEAMTLSDANIYQQLKDVVVPPEKRIINVSVEPSSERYLPGSEAKVDVILTDMDGNPIQGSTVLTVYDRSVEYISGGSNVPEIREFFWKFRRSHNASYRSSLQRYFGNIIEPNELSMQAIGIFGNLVADTELSSFQLGVVEEQRNDSYGMVRSKMSRMNMMADGMAAPMAAPMAGMAMEKSAADKDSSGFRNDGLGGEANFIEPTIRKEFADTAYWAANVTPDENGRATVTFNMPENLTAWKLKAWSMGEGTRVGEGEAAVVTAKDVLVRLQAPRFFVEKDEVIISANVHNYLEEAKSTRVVMMLEGNTLEGMDELTRTITIPAGGEQRVDWRVKATAEGSAVITVKALTDADSDAMQMTFPVYVHGMLKTESFTGVLRNAEGAGKFTVNVPAERRPNETRFEIRYSPTLAGAMIDALPYLLDYPYGCTEQTLNRFVPAVITQKILQDLGVNLEEIQQKVTNLNAQEIGEADERAAQWKRFDANPVYNTDKMKEIVKVGLKRLTDMQLSDGGWGWFSGYGEHAYPHTTATVVHGLQVAEANGMVLVEGMLDRGIKWLEKYQNEQVRLLKKGEAEKPEQPYRKKANNLDALVYMILVDAGIKNQQMQDYLYRDRTDLSVYSLAMFGLTLHKLEVQDRLDMVLKNIEQYFVEDLENETAYLKFPAGYSWWYWHGNEVEANAYYLKLLSRVEPNGVRAPRLVKYLLNNRKHSTYWNSTRDTSLCIEALAEYLQASGEDQPDMDLEVLVDGQVKKQIHIDGKNLLTFDGTVVIEGEALSTGQHTVEFRKVGRGPLYWNAYLTNFTLEDPIAATGLELKVRRSVYKLVPKKNAKANVAGSSGQVVSQKVEEYDRIELQPGDEVVSGDLLEIELGIDSKNDYEYVILEDFKAAGTEPVDIRSGYIDGGNGAYAEFRDEKVAFFIRALQRGTSSMKYRLRAEIPGSFSALPTFSYAMYAPELKANSDEFKITIEERVRE</sequence>
<evidence type="ECO:0000259" key="2">
    <source>
        <dbReference type="SMART" id="SM01359"/>
    </source>
</evidence>
<proteinExistence type="inferred from homology"/>
<dbReference type="SMART" id="SM01360">
    <property type="entry name" value="A2M"/>
    <property type="match status" value="1"/>
</dbReference>
<dbReference type="RefSeq" id="WP_146505054.1">
    <property type="nucleotide sequence ID" value="NZ_SJPG01000001.1"/>
</dbReference>
<dbReference type="Pfam" id="PF17973">
    <property type="entry name" value="bMG10"/>
    <property type="match status" value="1"/>
</dbReference>
<accession>A0A5C5XJC2</accession>
<dbReference type="SMART" id="SM01359">
    <property type="entry name" value="A2M_N_2"/>
    <property type="match status" value="1"/>
</dbReference>
<feature type="domain" description="Alpha-2-macroglobulin" evidence="3">
    <location>
        <begin position="1308"/>
        <end position="1398"/>
    </location>
</feature>
<protein>
    <submittedName>
        <fullName evidence="4">MG2 domain protein</fullName>
    </submittedName>
</protein>
<dbReference type="CDD" id="cd02891">
    <property type="entry name" value="A2M_like"/>
    <property type="match status" value="1"/>
</dbReference>
<dbReference type="InterPro" id="IPR008930">
    <property type="entry name" value="Terpenoid_cyclase/PrenylTrfase"/>
</dbReference>
<dbReference type="SMART" id="SM01419">
    <property type="entry name" value="Thiol-ester_cl"/>
    <property type="match status" value="1"/>
</dbReference>
<dbReference type="InterPro" id="IPR051802">
    <property type="entry name" value="YfhM-like"/>
</dbReference>
<comment type="caution">
    <text evidence="4">The sequence shown here is derived from an EMBL/GenBank/DDBJ whole genome shotgun (WGS) entry which is preliminary data.</text>
</comment>
<evidence type="ECO:0000313" key="5">
    <source>
        <dbReference type="Proteomes" id="UP000316095"/>
    </source>
</evidence>
<dbReference type="GO" id="GO:0005615">
    <property type="term" value="C:extracellular space"/>
    <property type="evidence" value="ECO:0007669"/>
    <property type="project" value="InterPro"/>
</dbReference>
<dbReference type="Gene3D" id="1.25.40.10">
    <property type="entry name" value="Tetratricopeptide repeat domain"/>
    <property type="match status" value="1"/>
</dbReference>
<dbReference type="PANTHER" id="PTHR40094:SF1">
    <property type="entry name" value="UBIQUITIN DOMAIN-CONTAINING PROTEIN"/>
    <property type="match status" value="1"/>
</dbReference>
<evidence type="ECO:0000256" key="1">
    <source>
        <dbReference type="ARBA" id="ARBA00010556"/>
    </source>
</evidence>
<dbReference type="Proteomes" id="UP000316095">
    <property type="component" value="Unassembled WGS sequence"/>
</dbReference>
<dbReference type="InterPro" id="IPR002890">
    <property type="entry name" value="MG2"/>
</dbReference>
<dbReference type="Pfam" id="PF01835">
    <property type="entry name" value="MG2"/>
    <property type="match status" value="1"/>
</dbReference>
<dbReference type="Gene3D" id="2.60.40.10">
    <property type="entry name" value="Immunoglobulins"/>
    <property type="match status" value="1"/>
</dbReference>
<dbReference type="Gene3D" id="2.60.40.1930">
    <property type="match status" value="1"/>
</dbReference>
<dbReference type="Pfam" id="PF00207">
    <property type="entry name" value="A2M"/>
    <property type="match status" value="1"/>
</dbReference>
<evidence type="ECO:0000313" key="4">
    <source>
        <dbReference type="EMBL" id="TWT63287.1"/>
    </source>
</evidence>
<name>A0A5C5XJC2_9PLAN</name>
<keyword evidence="5" id="KW-1185">Reference proteome</keyword>
<gene>
    <name evidence="4" type="ORF">Pan54_40400</name>
</gene>
<dbReference type="Pfam" id="PF07678">
    <property type="entry name" value="TED_complement"/>
    <property type="match status" value="1"/>
</dbReference>
<dbReference type="PANTHER" id="PTHR40094">
    <property type="entry name" value="ALPHA-2-MACROGLOBULIN HOMOLOG"/>
    <property type="match status" value="1"/>
</dbReference>
<dbReference type="InterPro" id="IPR001599">
    <property type="entry name" value="Macroglobln_a2"/>
</dbReference>
<dbReference type="InterPro" id="IPR047565">
    <property type="entry name" value="Alpha-macroglob_thiol-ester_cl"/>
</dbReference>
<comment type="similarity">
    <text evidence="1">Belongs to the protease inhibitor I39 (alpha-2-macroglobulin) family. Bacterial alpha-2-macroglobulin subfamily.</text>
</comment>
<dbReference type="InterPro" id="IPR011990">
    <property type="entry name" value="TPR-like_helical_dom_sf"/>
</dbReference>
<dbReference type="SUPFAM" id="SSF48239">
    <property type="entry name" value="Terpenoid cyclases/Protein prenyltransferases"/>
    <property type="match status" value="1"/>
</dbReference>
<organism evidence="4 5">
    <name type="scientific">Rubinisphaera italica</name>
    <dbReference type="NCBI Taxonomy" id="2527969"/>
    <lineage>
        <taxon>Bacteria</taxon>
        <taxon>Pseudomonadati</taxon>
        <taxon>Planctomycetota</taxon>
        <taxon>Planctomycetia</taxon>
        <taxon>Planctomycetales</taxon>
        <taxon>Planctomycetaceae</taxon>
        <taxon>Rubinisphaera</taxon>
    </lineage>
</organism>
<dbReference type="EMBL" id="SJPG01000001">
    <property type="protein sequence ID" value="TWT63287.1"/>
    <property type="molecule type" value="Genomic_DNA"/>
</dbReference>
<dbReference type="InterPro" id="IPR041246">
    <property type="entry name" value="Bact_MG10"/>
</dbReference>